<evidence type="ECO:0000313" key="1">
    <source>
        <dbReference type="EMBL" id="CAF1566206.1"/>
    </source>
</evidence>
<accession>A0A815Y5C7</accession>
<protein>
    <submittedName>
        <fullName evidence="1">Uncharacterized protein</fullName>
    </submittedName>
</protein>
<comment type="caution">
    <text evidence="1">The sequence shown here is derived from an EMBL/GenBank/DDBJ whole genome shotgun (WGS) entry which is preliminary data.</text>
</comment>
<dbReference type="EMBL" id="CAJNOW010009583">
    <property type="protein sequence ID" value="CAF1566206.1"/>
    <property type="molecule type" value="Genomic_DNA"/>
</dbReference>
<dbReference type="Proteomes" id="UP000663834">
    <property type="component" value="Unassembled WGS sequence"/>
</dbReference>
<organism evidence="1 2">
    <name type="scientific">Rotaria magnacalcarata</name>
    <dbReference type="NCBI Taxonomy" id="392030"/>
    <lineage>
        <taxon>Eukaryota</taxon>
        <taxon>Metazoa</taxon>
        <taxon>Spiralia</taxon>
        <taxon>Gnathifera</taxon>
        <taxon>Rotifera</taxon>
        <taxon>Eurotatoria</taxon>
        <taxon>Bdelloidea</taxon>
        <taxon>Philodinida</taxon>
        <taxon>Philodinidae</taxon>
        <taxon>Rotaria</taxon>
    </lineage>
</organism>
<reference evidence="1" key="1">
    <citation type="submission" date="2021-02" db="EMBL/GenBank/DDBJ databases">
        <authorList>
            <person name="Nowell W R."/>
        </authorList>
    </citation>
    <scope>NUCLEOTIDE SEQUENCE</scope>
</reference>
<dbReference type="OrthoDB" id="9970553at2759"/>
<sequence length="152" mass="17522">MPTQPATFVCRFCYSTNHALYPVRLYCISLNEGLIMCANQNCPGIVNGHVDLLKMILPTTSSTSQLTYEQYQQSPYYSPECDFLIKNMNLILNNEVMLRNNSRYRNFIVAVENILKQFISSTQRIQIESDSSDKAISENARLKKLHWVMVTQ</sequence>
<proteinExistence type="predicted"/>
<dbReference type="AlphaFoldDB" id="A0A815Y5C7"/>
<gene>
    <name evidence="1" type="ORF">KQP761_LOCUS18775</name>
</gene>
<evidence type="ECO:0000313" key="2">
    <source>
        <dbReference type="Proteomes" id="UP000663834"/>
    </source>
</evidence>
<name>A0A815Y5C7_9BILA</name>